<sequence>MLALSCVLCQGENWVTVDQERFYLNGSEYHYIGTNYWYGVNMGAPLSGDRDRVRKELDQLISLGVTNLRIMAGGQGPDDREKRIVPSIEPEPMEFNEDVWLGFDFLLNEMRNRGMKAIVPINNYWEWSGGFGQYVEWHGGDFEDPLSFYEMIDVQEHFRAFTEYLLNRENTLNGVLYKEDSTIMAWQLSNEPRIENCTLYQEWISSTVDFIKDIAPHHLVSLGNEGTITNCAREGNEVESLDYVTFHCWAQNWGWFDPKDPSSLDSALVHVREYLDKNVEIANDLHKPAVLEEFGISRDDASYSPDALTTLRDKYYRFVFEYVVDHVKNRSSNIVATNFWAYGGMGRPVSEGGLWRPGDDFIGDPPHEPQGWYSVYDKDSTLSIVKSYNNLLRHITHGISNKMISRSE</sequence>
<evidence type="ECO:0000256" key="2">
    <source>
        <dbReference type="ARBA" id="ARBA00005641"/>
    </source>
</evidence>
<dbReference type="Pfam" id="PF26410">
    <property type="entry name" value="GH5_mannosidase"/>
    <property type="match status" value="1"/>
</dbReference>
<accession>A0AAD1UB91</accession>
<evidence type="ECO:0000256" key="3">
    <source>
        <dbReference type="ARBA" id="ARBA00012706"/>
    </source>
</evidence>
<protein>
    <recommendedName>
        <fullName evidence="3">mannan endo-1,4-beta-mannosidase</fullName>
        <ecNumber evidence="3">3.2.1.78</ecNumber>
    </recommendedName>
</protein>
<name>A0AAD1UB91_EUPCR</name>
<dbReference type="AlphaFoldDB" id="A0AAD1UB91"/>
<evidence type="ECO:0000259" key="6">
    <source>
        <dbReference type="Pfam" id="PF26410"/>
    </source>
</evidence>
<keyword evidence="8" id="KW-1185">Reference proteome</keyword>
<gene>
    <name evidence="7" type="ORF">ECRASSUSDP1_LOCUS6137</name>
</gene>
<dbReference type="GO" id="GO:0016985">
    <property type="term" value="F:mannan endo-1,4-beta-mannosidase activity"/>
    <property type="evidence" value="ECO:0007669"/>
    <property type="project" value="UniProtKB-EC"/>
</dbReference>
<comment type="catalytic activity">
    <reaction evidence="1">
        <text>Random hydrolysis of (1-&gt;4)-beta-D-mannosidic linkages in mannans, galactomannans and glucomannans.</text>
        <dbReference type="EC" id="3.2.1.78"/>
    </reaction>
</comment>
<dbReference type="Proteomes" id="UP001295684">
    <property type="component" value="Unassembled WGS sequence"/>
</dbReference>
<feature type="domain" description="Glycoside hydrolase family 5" evidence="6">
    <location>
        <begin position="13"/>
        <end position="395"/>
    </location>
</feature>
<comment type="caution">
    <text evidence="7">The sequence shown here is derived from an EMBL/GenBank/DDBJ whole genome shotgun (WGS) entry which is preliminary data.</text>
</comment>
<keyword evidence="4" id="KW-0378">Hydrolase</keyword>
<keyword evidence="5" id="KW-0326">Glycosidase</keyword>
<evidence type="ECO:0000313" key="8">
    <source>
        <dbReference type="Proteomes" id="UP001295684"/>
    </source>
</evidence>
<dbReference type="PANTHER" id="PTHR31451">
    <property type="match status" value="1"/>
</dbReference>
<reference evidence="7" key="1">
    <citation type="submission" date="2023-07" db="EMBL/GenBank/DDBJ databases">
        <authorList>
            <consortium name="AG Swart"/>
            <person name="Singh M."/>
            <person name="Singh A."/>
            <person name="Seah K."/>
            <person name="Emmerich C."/>
        </authorList>
    </citation>
    <scope>NUCLEOTIDE SEQUENCE</scope>
    <source>
        <strain evidence="7">DP1</strain>
    </source>
</reference>
<dbReference type="EMBL" id="CAMPGE010005944">
    <property type="protein sequence ID" value="CAI2364790.1"/>
    <property type="molecule type" value="Genomic_DNA"/>
</dbReference>
<dbReference type="InterPro" id="IPR001547">
    <property type="entry name" value="Glyco_hydro_5"/>
</dbReference>
<dbReference type="InterPro" id="IPR045053">
    <property type="entry name" value="MAN-like"/>
</dbReference>
<evidence type="ECO:0000256" key="5">
    <source>
        <dbReference type="ARBA" id="ARBA00023295"/>
    </source>
</evidence>
<dbReference type="PANTHER" id="PTHR31451:SF40">
    <property type="entry name" value="GLYCOSIDE HYDROLASE FAMILY 5 DOMAIN-CONTAINING PROTEIN"/>
    <property type="match status" value="1"/>
</dbReference>
<dbReference type="Gene3D" id="3.20.20.80">
    <property type="entry name" value="Glycosidases"/>
    <property type="match status" value="1"/>
</dbReference>
<dbReference type="InterPro" id="IPR017853">
    <property type="entry name" value="GH"/>
</dbReference>
<evidence type="ECO:0000256" key="4">
    <source>
        <dbReference type="ARBA" id="ARBA00022801"/>
    </source>
</evidence>
<evidence type="ECO:0000313" key="7">
    <source>
        <dbReference type="EMBL" id="CAI2364790.1"/>
    </source>
</evidence>
<dbReference type="EC" id="3.2.1.78" evidence="3"/>
<evidence type="ECO:0000256" key="1">
    <source>
        <dbReference type="ARBA" id="ARBA00001678"/>
    </source>
</evidence>
<comment type="similarity">
    <text evidence="2">Belongs to the glycosyl hydrolase 5 (cellulase A) family.</text>
</comment>
<organism evidence="7 8">
    <name type="scientific">Euplotes crassus</name>
    <dbReference type="NCBI Taxonomy" id="5936"/>
    <lineage>
        <taxon>Eukaryota</taxon>
        <taxon>Sar</taxon>
        <taxon>Alveolata</taxon>
        <taxon>Ciliophora</taxon>
        <taxon>Intramacronucleata</taxon>
        <taxon>Spirotrichea</taxon>
        <taxon>Hypotrichia</taxon>
        <taxon>Euplotida</taxon>
        <taxon>Euplotidae</taxon>
        <taxon>Moneuplotes</taxon>
    </lineage>
</organism>
<proteinExistence type="inferred from homology"/>
<dbReference type="SUPFAM" id="SSF51445">
    <property type="entry name" value="(Trans)glycosidases"/>
    <property type="match status" value="1"/>
</dbReference>